<feature type="domain" description="HTH gntR-type" evidence="7">
    <location>
        <begin position="10"/>
        <end position="78"/>
    </location>
</feature>
<dbReference type="InterPro" id="IPR051446">
    <property type="entry name" value="HTH_trans_reg/aminotransferase"/>
</dbReference>
<protein>
    <recommendedName>
        <fullName evidence="7">HTH gntR-type domain-containing protein</fullName>
    </recommendedName>
</protein>
<dbReference type="CDD" id="cd00609">
    <property type="entry name" value="AAT_like"/>
    <property type="match status" value="1"/>
</dbReference>
<dbReference type="EMBL" id="NGJU01000003">
    <property type="protein sequence ID" value="RST97257.1"/>
    <property type="molecule type" value="Genomic_DNA"/>
</dbReference>
<evidence type="ECO:0000256" key="6">
    <source>
        <dbReference type="ARBA" id="ARBA00023163"/>
    </source>
</evidence>
<evidence type="ECO:0000259" key="7">
    <source>
        <dbReference type="PROSITE" id="PS50949"/>
    </source>
</evidence>
<name>A0A429ZUB7_9ENTE</name>
<dbReference type="Pfam" id="PF00392">
    <property type="entry name" value="GntR"/>
    <property type="match status" value="1"/>
</dbReference>
<dbReference type="GO" id="GO:0008483">
    <property type="term" value="F:transaminase activity"/>
    <property type="evidence" value="ECO:0007669"/>
    <property type="project" value="UniProtKB-KW"/>
</dbReference>
<dbReference type="GeneID" id="98567349"/>
<dbReference type="InterPro" id="IPR015422">
    <property type="entry name" value="PyrdxlP-dep_Trfase_small"/>
</dbReference>
<dbReference type="OrthoDB" id="9802328at2"/>
<dbReference type="Proteomes" id="UP000287239">
    <property type="component" value="Unassembled WGS sequence"/>
</dbReference>
<dbReference type="Gene3D" id="1.10.10.10">
    <property type="entry name" value="Winged helix-like DNA-binding domain superfamily/Winged helix DNA-binding domain"/>
    <property type="match status" value="1"/>
</dbReference>
<keyword evidence="5" id="KW-0238">DNA-binding</keyword>
<evidence type="ECO:0000313" key="9">
    <source>
        <dbReference type="Proteomes" id="UP000287239"/>
    </source>
</evidence>
<accession>A0A429ZUB7</accession>
<keyword evidence="9" id="KW-1185">Reference proteome</keyword>
<dbReference type="InterPro" id="IPR004839">
    <property type="entry name" value="Aminotransferase_I/II_large"/>
</dbReference>
<dbReference type="InterPro" id="IPR036390">
    <property type="entry name" value="WH_DNA-bd_sf"/>
</dbReference>
<dbReference type="CDD" id="cd07377">
    <property type="entry name" value="WHTH_GntR"/>
    <property type="match status" value="1"/>
</dbReference>
<keyword evidence="4" id="KW-0805">Transcription regulation</keyword>
<dbReference type="AlphaFoldDB" id="A0A429ZUB7"/>
<dbReference type="PROSITE" id="PS50949">
    <property type="entry name" value="HTH_GNTR"/>
    <property type="match status" value="1"/>
</dbReference>
<keyword evidence="6" id="KW-0804">Transcription</keyword>
<dbReference type="RefSeq" id="WP_126778494.1">
    <property type="nucleotide sequence ID" value="NZ_CP177121.1"/>
</dbReference>
<keyword evidence="2" id="KW-0032">Aminotransferase</keyword>
<dbReference type="GO" id="GO:0003677">
    <property type="term" value="F:DNA binding"/>
    <property type="evidence" value="ECO:0007669"/>
    <property type="project" value="UniProtKB-KW"/>
</dbReference>
<dbReference type="InterPro" id="IPR015421">
    <property type="entry name" value="PyrdxlP-dep_Trfase_major"/>
</dbReference>
<evidence type="ECO:0000256" key="1">
    <source>
        <dbReference type="ARBA" id="ARBA00005384"/>
    </source>
</evidence>
<dbReference type="InterPro" id="IPR000524">
    <property type="entry name" value="Tscrpt_reg_HTH_GntR"/>
</dbReference>
<dbReference type="InterPro" id="IPR036388">
    <property type="entry name" value="WH-like_DNA-bd_sf"/>
</dbReference>
<sequence length="474" mass="53082">MWELTRLPKQPIYQSIVQLILEHIKTGRLLPGEKLPPERELATLFGVNRSTVVHGLDELEAMGVIIRKQGSGTLVNEGKWGVYTGSRTNWRTYLAQGSLKESHPYLAKLQGLVTADDPELIDGFTGELPLDLIPSIDLPNISWKEFINEEKRQDLRGYQPLRQGVIKQLAQENHLMINDDELLITSGAQQALFLIIHVLLKNGDGVAIEDPSSFYGLSLFQGAGIRLFGVPLDSEGMKLTELEELIIRRKIKLVLVNPNLQNPTGKTMSESRRQNLVALCGSYHIPIVEDDVFGQLFFDKKRPVSSLKELDPNNVIYIGSLSKILGGTTKIGWLSAPNRVVLQLAEAHQGIDASLSVFPQVLASYALQDQTYESKLVALRQSLCQRRDRLVALLEAELGDKLTFEIPLGGYFLWVTVISKELKQTDYDLLLKNKILISPSFLFGGDYQSMRINFARLTEDQSSHLVSVLKQMLA</sequence>
<dbReference type="GO" id="GO:0003700">
    <property type="term" value="F:DNA-binding transcription factor activity"/>
    <property type="evidence" value="ECO:0007669"/>
    <property type="project" value="InterPro"/>
</dbReference>
<comment type="similarity">
    <text evidence="1">In the C-terminal section; belongs to the class-I pyridoxal-phosphate-dependent aminotransferase family.</text>
</comment>
<organism evidence="8 9">
    <name type="scientific">Vagococcus salmoninarum</name>
    <dbReference type="NCBI Taxonomy" id="2739"/>
    <lineage>
        <taxon>Bacteria</taxon>
        <taxon>Bacillati</taxon>
        <taxon>Bacillota</taxon>
        <taxon>Bacilli</taxon>
        <taxon>Lactobacillales</taxon>
        <taxon>Enterococcaceae</taxon>
        <taxon>Vagococcus</taxon>
    </lineage>
</organism>
<dbReference type="SUPFAM" id="SSF53383">
    <property type="entry name" value="PLP-dependent transferases"/>
    <property type="match status" value="1"/>
</dbReference>
<dbReference type="GO" id="GO:0030170">
    <property type="term" value="F:pyridoxal phosphate binding"/>
    <property type="evidence" value="ECO:0007669"/>
    <property type="project" value="InterPro"/>
</dbReference>
<evidence type="ECO:0000256" key="4">
    <source>
        <dbReference type="ARBA" id="ARBA00023015"/>
    </source>
</evidence>
<dbReference type="Pfam" id="PF00155">
    <property type="entry name" value="Aminotran_1_2"/>
    <property type="match status" value="1"/>
</dbReference>
<evidence type="ECO:0000256" key="3">
    <source>
        <dbReference type="ARBA" id="ARBA00022898"/>
    </source>
</evidence>
<proteinExistence type="inferred from homology"/>
<evidence type="ECO:0000256" key="2">
    <source>
        <dbReference type="ARBA" id="ARBA00022576"/>
    </source>
</evidence>
<dbReference type="Gene3D" id="3.40.640.10">
    <property type="entry name" value="Type I PLP-dependent aspartate aminotransferase-like (Major domain)"/>
    <property type="match status" value="1"/>
</dbReference>
<evidence type="ECO:0000313" key="8">
    <source>
        <dbReference type="EMBL" id="RST97257.1"/>
    </source>
</evidence>
<dbReference type="PANTHER" id="PTHR46577:SF2">
    <property type="entry name" value="TRANSCRIPTIONAL REGULATORY PROTEIN"/>
    <property type="match status" value="1"/>
</dbReference>
<dbReference type="PRINTS" id="PR00035">
    <property type="entry name" value="HTHGNTR"/>
</dbReference>
<dbReference type="PANTHER" id="PTHR46577">
    <property type="entry name" value="HTH-TYPE TRANSCRIPTIONAL REGULATORY PROTEIN GABR"/>
    <property type="match status" value="1"/>
</dbReference>
<dbReference type="SMART" id="SM00345">
    <property type="entry name" value="HTH_GNTR"/>
    <property type="match status" value="1"/>
</dbReference>
<evidence type="ECO:0000256" key="5">
    <source>
        <dbReference type="ARBA" id="ARBA00023125"/>
    </source>
</evidence>
<keyword evidence="2" id="KW-0808">Transferase</keyword>
<dbReference type="InterPro" id="IPR015424">
    <property type="entry name" value="PyrdxlP-dep_Trfase"/>
</dbReference>
<dbReference type="Gene3D" id="3.90.1150.10">
    <property type="entry name" value="Aspartate Aminotransferase, domain 1"/>
    <property type="match status" value="1"/>
</dbReference>
<dbReference type="SUPFAM" id="SSF46785">
    <property type="entry name" value="Winged helix' DNA-binding domain"/>
    <property type="match status" value="1"/>
</dbReference>
<reference evidence="8 9" key="1">
    <citation type="submission" date="2017-05" db="EMBL/GenBank/DDBJ databases">
        <title>Vagococcus spp. assemblies.</title>
        <authorList>
            <person name="Gulvik C.A."/>
        </authorList>
    </citation>
    <scope>NUCLEOTIDE SEQUENCE [LARGE SCALE GENOMIC DNA]</scope>
    <source>
        <strain evidence="8 9">NCFB 2777</strain>
    </source>
</reference>
<keyword evidence="3" id="KW-0663">Pyridoxal phosphate</keyword>
<gene>
    <name evidence="8" type="ORF">CBF35_03135</name>
</gene>
<comment type="caution">
    <text evidence="8">The sequence shown here is derived from an EMBL/GenBank/DDBJ whole genome shotgun (WGS) entry which is preliminary data.</text>
</comment>